<feature type="region of interest" description="Disordered" evidence="1">
    <location>
        <begin position="1"/>
        <end position="41"/>
    </location>
</feature>
<reference evidence="2 3" key="1">
    <citation type="submission" date="2016-03" db="EMBL/GenBank/DDBJ databases">
        <title>EvidentialGene: Evidence-directed Construction of Genes on Genomes.</title>
        <authorList>
            <person name="Gilbert D.G."/>
            <person name="Choi J.-H."/>
            <person name="Mockaitis K."/>
            <person name="Colbourne J."/>
            <person name="Pfrender M."/>
        </authorList>
    </citation>
    <scope>NUCLEOTIDE SEQUENCE [LARGE SCALE GENOMIC DNA]</scope>
    <source>
        <strain evidence="2 3">Xinb3</strain>
        <tissue evidence="2">Complete organism</tissue>
    </source>
</reference>
<feature type="compositionally biased region" description="Basic residues" evidence="1">
    <location>
        <begin position="13"/>
        <end position="35"/>
    </location>
</feature>
<proteinExistence type="predicted"/>
<comment type="caution">
    <text evidence="2">The sequence shown here is derived from an EMBL/GenBank/DDBJ whole genome shotgun (WGS) entry which is preliminary data.</text>
</comment>
<evidence type="ECO:0000313" key="2">
    <source>
        <dbReference type="EMBL" id="KZS10792.1"/>
    </source>
</evidence>
<keyword evidence="3" id="KW-1185">Reference proteome</keyword>
<evidence type="ECO:0000313" key="3">
    <source>
        <dbReference type="Proteomes" id="UP000076858"/>
    </source>
</evidence>
<dbReference type="Proteomes" id="UP000076858">
    <property type="component" value="Unassembled WGS sequence"/>
</dbReference>
<dbReference type="EMBL" id="LRGB01001714">
    <property type="protein sequence ID" value="KZS10792.1"/>
    <property type="molecule type" value="Genomic_DNA"/>
</dbReference>
<accession>A0A164TVG1</accession>
<sequence length="80" mass="9258">MSSDGSIAARTFTGKRRQHRRRESLSLKKKKKKKSCLPVISPPPTPEILDTIEVCNNSRSCRIYCLFFSSHLFRVFLSRD</sequence>
<name>A0A164TVG1_9CRUS</name>
<dbReference type="AlphaFoldDB" id="A0A164TVG1"/>
<organism evidence="2 3">
    <name type="scientific">Daphnia magna</name>
    <dbReference type="NCBI Taxonomy" id="35525"/>
    <lineage>
        <taxon>Eukaryota</taxon>
        <taxon>Metazoa</taxon>
        <taxon>Ecdysozoa</taxon>
        <taxon>Arthropoda</taxon>
        <taxon>Crustacea</taxon>
        <taxon>Branchiopoda</taxon>
        <taxon>Diplostraca</taxon>
        <taxon>Cladocera</taxon>
        <taxon>Anomopoda</taxon>
        <taxon>Daphniidae</taxon>
        <taxon>Daphnia</taxon>
    </lineage>
</organism>
<protein>
    <submittedName>
        <fullName evidence="2">Uncharacterized protein</fullName>
    </submittedName>
</protein>
<evidence type="ECO:0000256" key="1">
    <source>
        <dbReference type="SAM" id="MobiDB-lite"/>
    </source>
</evidence>
<gene>
    <name evidence="2" type="ORF">APZ42_024655</name>
</gene>